<dbReference type="AlphaFoldDB" id="G9MU45"/>
<dbReference type="OrthoDB" id="5200985at2759"/>
<dbReference type="RefSeq" id="XP_013956226.1">
    <property type="nucleotide sequence ID" value="XM_014100751.1"/>
</dbReference>
<dbReference type="OMA" id="ANRISWW"/>
<dbReference type="EMBL" id="ABDF02000042">
    <property type="protein sequence ID" value="EHK22033.1"/>
    <property type="molecule type" value="Genomic_DNA"/>
</dbReference>
<accession>G9MU45</accession>
<dbReference type="InParanoid" id="G9MU45"/>
<evidence type="ECO:0000313" key="2">
    <source>
        <dbReference type="Proteomes" id="UP000007115"/>
    </source>
</evidence>
<sequence>MAALPSELRSITATPLIPIANRNESVALQIKVNTEVWNASNPADKLDGTHGSLRPIGLKLKEAAVLGIEGEANYPENWPAFTQSKCVIIGSIQDANSAKVDVLKGVWEETKLVDPAPRQAQLLKAGFKTNLEVIDPLGSGDDAPSIPWGFSGDVEWRIETLTEPKQTLTVKDKSRLEIYKLAGIAVGGPTEALDPRATLPNLQGKWPVNLLRVFMPNPTDIAGKAAEINANRISWWAKLVIGKLSAMKVLYDAAEGRSSYGISLLGGSLDVNQFYDSLKLTLNSFDLTCMLEAAFQILLPTYAAGEAPRIKWVGLTPCGAIADKASYSMVPMGWDSDAAVTQGLATPFFKGALGPDEQDGWLATNAWLEIETDVTAGASVVQAAFSTKEKDEAQPRPDTADIKRPEFLKRHFKDTDELSRHAEFFFDSTSTALVKNADAIGNSLNRKAGLYNLRGVNEPWPWSFQAGGTKPPPVPLVESLSLEISKILNAPGTKNSASTAKNLNMISAGALRPSRIYPRLKSNTPYKGDTDYFRLVVARGVSVATYVVPLGGVPNVNTRVKISTFESFSNAFDGLINELAGFESNLGKVIVPNDPQKQYGNYMIHTKRSLIFVRNNLLVDLTILGTDSYGNTAATAALLPLAEALDSYLTASTVPLAQLRKTAFTITNPPPPPTGQPPTTQVEIDKPFQVTLANADMLAEELGVSVYSGQSNVAQPIIFTSAGPLVADAAFSTSTRVLEFLPLQRQAAMPGQPVDIAVSGAHYDTFYPVTRFTKVAIQ</sequence>
<evidence type="ECO:0000313" key="1">
    <source>
        <dbReference type="EMBL" id="EHK22033.1"/>
    </source>
</evidence>
<reference evidence="1 2" key="1">
    <citation type="journal article" date="2011" name="Genome Biol.">
        <title>Comparative genome sequence analysis underscores mycoparasitism as the ancestral life style of Trichoderma.</title>
        <authorList>
            <person name="Kubicek C.P."/>
            <person name="Herrera-Estrella A."/>
            <person name="Seidl-Seiboth V."/>
            <person name="Martinez D.A."/>
            <person name="Druzhinina I.S."/>
            <person name="Thon M."/>
            <person name="Zeilinger S."/>
            <person name="Casas-Flores S."/>
            <person name="Horwitz B.A."/>
            <person name="Mukherjee P.K."/>
            <person name="Mukherjee M."/>
            <person name="Kredics L."/>
            <person name="Alcaraz L.D."/>
            <person name="Aerts A."/>
            <person name="Antal Z."/>
            <person name="Atanasova L."/>
            <person name="Cervantes-Badillo M.G."/>
            <person name="Challacombe J."/>
            <person name="Chertkov O."/>
            <person name="McCluskey K."/>
            <person name="Coulpier F."/>
            <person name="Deshpande N."/>
            <person name="von Doehren H."/>
            <person name="Ebbole D.J."/>
            <person name="Esquivel-Naranjo E.U."/>
            <person name="Fekete E."/>
            <person name="Flipphi M."/>
            <person name="Glaser F."/>
            <person name="Gomez-Rodriguez E.Y."/>
            <person name="Gruber S."/>
            <person name="Han C."/>
            <person name="Henrissat B."/>
            <person name="Hermosa R."/>
            <person name="Hernandez-Onate M."/>
            <person name="Karaffa L."/>
            <person name="Kosti I."/>
            <person name="Le Crom S."/>
            <person name="Lindquist E."/>
            <person name="Lucas S."/>
            <person name="Luebeck M."/>
            <person name="Luebeck P.S."/>
            <person name="Margeot A."/>
            <person name="Metz B."/>
            <person name="Misra M."/>
            <person name="Nevalainen H."/>
            <person name="Omann M."/>
            <person name="Packer N."/>
            <person name="Perrone G."/>
            <person name="Uresti-Rivera E.E."/>
            <person name="Salamov A."/>
            <person name="Schmoll M."/>
            <person name="Seiboth B."/>
            <person name="Shapiro H."/>
            <person name="Sukno S."/>
            <person name="Tamayo-Ramos J.A."/>
            <person name="Tisch D."/>
            <person name="Wiest A."/>
            <person name="Wilkinson H.H."/>
            <person name="Zhang M."/>
            <person name="Coutinho P.M."/>
            <person name="Kenerley C.M."/>
            <person name="Monte E."/>
            <person name="Baker S.E."/>
            <person name="Grigoriev I.V."/>
        </authorList>
    </citation>
    <scope>NUCLEOTIDE SEQUENCE [LARGE SCALE GENOMIC DNA]</scope>
    <source>
        <strain evidence="2">Gv29-8 / FGSC 10586</strain>
    </source>
</reference>
<comment type="caution">
    <text evidence="1">The sequence shown here is derived from an EMBL/GenBank/DDBJ whole genome shotgun (WGS) entry which is preliminary data.</text>
</comment>
<dbReference type="GeneID" id="25790153"/>
<gene>
    <name evidence="1" type="ORF">TRIVIDRAFT_201507</name>
</gene>
<dbReference type="VEuPathDB" id="FungiDB:TRIVIDRAFT_201507"/>
<name>G9MU45_HYPVG</name>
<dbReference type="Proteomes" id="UP000007115">
    <property type="component" value="Unassembled WGS sequence"/>
</dbReference>
<protein>
    <submittedName>
        <fullName evidence="1">Uncharacterized protein</fullName>
    </submittedName>
</protein>
<dbReference type="HOGENOM" id="CLU_359819_0_0_1"/>
<organism evidence="1 2">
    <name type="scientific">Hypocrea virens (strain Gv29-8 / FGSC 10586)</name>
    <name type="common">Gliocladium virens</name>
    <name type="synonym">Trichoderma virens</name>
    <dbReference type="NCBI Taxonomy" id="413071"/>
    <lineage>
        <taxon>Eukaryota</taxon>
        <taxon>Fungi</taxon>
        <taxon>Dikarya</taxon>
        <taxon>Ascomycota</taxon>
        <taxon>Pezizomycotina</taxon>
        <taxon>Sordariomycetes</taxon>
        <taxon>Hypocreomycetidae</taxon>
        <taxon>Hypocreales</taxon>
        <taxon>Hypocreaceae</taxon>
        <taxon>Trichoderma</taxon>
    </lineage>
</organism>
<dbReference type="eggNOG" id="ENOG502SR1W">
    <property type="taxonomic scope" value="Eukaryota"/>
</dbReference>
<keyword evidence="2" id="KW-1185">Reference proteome</keyword>
<proteinExistence type="predicted"/>